<evidence type="ECO:0000256" key="1">
    <source>
        <dbReference type="SAM" id="MobiDB-lite"/>
    </source>
</evidence>
<feature type="compositionally biased region" description="Basic and acidic residues" evidence="1">
    <location>
        <begin position="49"/>
        <end position="69"/>
    </location>
</feature>
<feature type="region of interest" description="Disordered" evidence="1">
    <location>
        <begin position="28"/>
        <end position="115"/>
    </location>
</feature>
<feature type="compositionally biased region" description="Polar residues" evidence="1">
    <location>
        <begin position="84"/>
        <end position="97"/>
    </location>
</feature>
<protein>
    <submittedName>
        <fullName evidence="2">Uncharacterized protein</fullName>
    </submittedName>
</protein>
<evidence type="ECO:0000313" key="2">
    <source>
        <dbReference type="EMBL" id="SFF49756.1"/>
    </source>
</evidence>
<gene>
    <name evidence="2" type="ORF">SAMN02787118_107305</name>
</gene>
<reference evidence="2 3" key="1">
    <citation type="submission" date="2016-10" db="EMBL/GenBank/DDBJ databases">
        <authorList>
            <person name="de Groot N.N."/>
        </authorList>
    </citation>
    <scope>NUCLEOTIDE SEQUENCE [LARGE SCALE GENOMIC DNA]</scope>
    <source>
        <strain evidence="2 3">OK461</strain>
    </source>
</reference>
<dbReference type="Proteomes" id="UP000181942">
    <property type="component" value="Unassembled WGS sequence"/>
</dbReference>
<proteinExistence type="predicted"/>
<sequence>MSRRCGSLPWRPCATPPLLSRPALLFSVRPGSRNEEPHSAAPSRRDHRRGGAVDRWHDTDDGRFRDRLRGQPLRSARHRLRANSVRQQAGQSPSTWDDSLAKAAQAGADNPASTAGGITLARKRLCLATRVLAQGREAPPSMPCPNRRCRSGCCDVPCSMPRRSAGKRPSSATRSHPPLSRSPSRSYGHPRSALPLSIASPACGPVRRACSYSRIRQAVLVDFNPSPGGVVGSPGTRAWCESSRLGRAAL</sequence>
<feature type="compositionally biased region" description="Low complexity" evidence="1">
    <location>
        <begin position="174"/>
        <end position="186"/>
    </location>
</feature>
<feature type="region of interest" description="Disordered" evidence="1">
    <location>
        <begin position="160"/>
        <end position="191"/>
    </location>
</feature>
<accession>A0A1I2JA17</accession>
<dbReference type="AlphaFoldDB" id="A0A1I2JA17"/>
<organism evidence="2 3">
    <name type="scientific">Streptomyces mirabilis</name>
    <dbReference type="NCBI Taxonomy" id="68239"/>
    <lineage>
        <taxon>Bacteria</taxon>
        <taxon>Bacillati</taxon>
        <taxon>Actinomycetota</taxon>
        <taxon>Actinomycetes</taxon>
        <taxon>Kitasatosporales</taxon>
        <taxon>Streptomycetaceae</taxon>
        <taxon>Streptomyces</taxon>
    </lineage>
</organism>
<name>A0A1I2JA17_9ACTN</name>
<dbReference type="EMBL" id="FONR01000007">
    <property type="protein sequence ID" value="SFF49756.1"/>
    <property type="molecule type" value="Genomic_DNA"/>
</dbReference>
<evidence type="ECO:0000313" key="3">
    <source>
        <dbReference type="Proteomes" id="UP000181942"/>
    </source>
</evidence>